<evidence type="ECO:0000313" key="1">
    <source>
        <dbReference type="EMBL" id="MCC3299242.1"/>
    </source>
</evidence>
<protein>
    <submittedName>
        <fullName evidence="1">Uncharacterized protein</fullName>
    </submittedName>
</protein>
<keyword evidence="2" id="KW-1185">Reference proteome</keyword>
<reference evidence="1" key="1">
    <citation type="submission" date="2021-10" db="EMBL/GenBank/DDBJ databases">
        <title>Novel species in genus Arthrobacter.</title>
        <authorList>
            <person name="Liu Y."/>
        </authorList>
    </citation>
    <scope>NUCLEOTIDE SEQUENCE</scope>
    <source>
        <strain evidence="1">Zg-Y453</strain>
    </source>
</reference>
<name>A0A9X1MI03_9MICC</name>
<dbReference type="AlphaFoldDB" id="A0A9X1MI03"/>
<dbReference type="Proteomes" id="UP001139158">
    <property type="component" value="Unassembled WGS sequence"/>
</dbReference>
<dbReference type="EMBL" id="JAJFZV010000018">
    <property type="protein sequence ID" value="MCC3299242.1"/>
    <property type="molecule type" value="Genomic_DNA"/>
</dbReference>
<evidence type="ECO:0000313" key="2">
    <source>
        <dbReference type="Proteomes" id="UP001139158"/>
    </source>
</evidence>
<proteinExistence type="predicted"/>
<gene>
    <name evidence="1" type="ORF">LJ757_15740</name>
</gene>
<comment type="caution">
    <text evidence="1">The sequence shown here is derived from an EMBL/GenBank/DDBJ whole genome shotgun (WGS) entry which is preliminary data.</text>
</comment>
<accession>A0A9X1MI03</accession>
<organism evidence="1 2">
    <name type="scientific">Arthrobacter caoxuetaonis</name>
    <dbReference type="NCBI Taxonomy" id="2886935"/>
    <lineage>
        <taxon>Bacteria</taxon>
        <taxon>Bacillati</taxon>
        <taxon>Actinomycetota</taxon>
        <taxon>Actinomycetes</taxon>
        <taxon>Micrococcales</taxon>
        <taxon>Micrococcaceae</taxon>
        <taxon>Arthrobacter</taxon>
    </lineage>
</organism>
<sequence>MPDNASVANVNTYLVRTVSTMPSTDPDYGQWWGTEAGQSFYREIAERVGRPIAYNINRQYGVSYEAADVANTAFTMLHQEFISAYIQRSEDPWAYLSTVLKREMISEIGGYFRTELTEAALYEGSTAVPVRPAATVAEAAELTAAALAQAAPAFPLPILQEAVFYFAERGHQRLSHLYTEATNDPELTSMGLVREEILAIANAVLGSRPDNELNSLMAAYLMDPAFDPKSSIRHRRALKKFATRIAKSHHQEMRQLVG</sequence>
<dbReference type="RefSeq" id="WP_227897230.1">
    <property type="nucleotide sequence ID" value="NZ_CP099467.1"/>
</dbReference>